<protein>
    <recommendedName>
        <fullName evidence="3">LamG-like jellyroll fold domain-containing protein</fullName>
    </recommendedName>
</protein>
<dbReference type="SUPFAM" id="SSF49899">
    <property type="entry name" value="Concanavalin A-like lectins/glucanases"/>
    <property type="match status" value="1"/>
</dbReference>
<dbReference type="InterPro" id="IPR013320">
    <property type="entry name" value="ConA-like_dom_sf"/>
</dbReference>
<proteinExistence type="predicted"/>
<organism evidence="1 2">
    <name type="scientific">Candidatus Liptonbacteria bacterium RIFOXYB1_FULL_36_10</name>
    <dbReference type="NCBI Taxonomy" id="1798654"/>
    <lineage>
        <taxon>Bacteria</taxon>
        <taxon>Candidatus Liptoniibacteriota</taxon>
    </lineage>
</organism>
<dbReference type="AlphaFoldDB" id="A0A1G2CNJ9"/>
<evidence type="ECO:0008006" key="3">
    <source>
        <dbReference type="Google" id="ProtNLM"/>
    </source>
</evidence>
<accession>A0A1G2CNJ9</accession>
<dbReference type="Proteomes" id="UP000178599">
    <property type="component" value="Unassembled WGS sequence"/>
</dbReference>
<dbReference type="EMBL" id="MHLE01000044">
    <property type="protein sequence ID" value="OGZ02018.1"/>
    <property type="molecule type" value="Genomic_DNA"/>
</dbReference>
<name>A0A1G2CNJ9_9BACT</name>
<evidence type="ECO:0000313" key="1">
    <source>
        <dbReference type="EMBL" id="OGZ02018.1"/>
    </source>
</evidence>
<evidence type="ECO:0000313" key="2">
    <source>
        <dbReference type="Proteomes" id="UP000178599"/>
    </source>
</evidence>
<sequence>MYNYTAAGCTANKLTLAIYAGGTWACADSTTGPTTSTWYYVTGVHTGSNIYLYINGSLEAGPISKGAVADSTYPIESGGLEHAPTYAPINALIDEIHFSNTARAAEWIATEYNNQNSPSTFYSLGSESTN</sequence>
<dbReference type="Pfam" id="PF13385">
    <property type="entry name" value="Laminin_G_3"/>
    <property type="match status" value="1"/>
</dbReference>
<reference evidence="1 2" key="1">
    <citation type="journal article" date="2016" name="Nat. Commun.">
        <title>Thousands of microbial genomes shed light on interconnected biogeochemical processes in an aquifer system.</title>
        <authorList>
            <person name="Anantharaman K."/>
            <person name="Brown C.T."/>
            <person name="Hug L.A."/>
            <person name="Sharon I."/>
            <person name="Castelle C.J."/>
            <person name="Probst A.J."/>
            <person name="Thomas B.C."/>
            <person name="Singh A."/>
            <person name="Wilkins M.J."/>
            <person name="Karaoz U."/>
            <person name="Brodie E.L."/>
            <person name="Williams K.H."/>
            <person name="Hubbard S.S."/>
            <person name="Banfield J.F."/>
        </authorList>
    </citation>
    <scope>NUCLEOTIDE SEQUENCE [LARGE SCALE GENOMIC DNA]</scope>
</reference>
<gene>
    <name evidence="1" type="ORF">A2390_02470</name>
</gene>
<dbReference type="Gene3D" id="2.60.120.200">
    <property type="match status" value="1"/>
</dbReference>
<comment type="caution">
    <text evidence="1">The sequence shown here is derived from an EMBL/GenBank/DDBJ whole genome shotgun (WGS) entry which is preliminary data.</text>
</comment>